<evidence type="ECO:0000259" key="2">
    <source>
        <dbReference type="Pfam" id="PF13628"/>
    </source>
</evidence>
<sequence>MLVSCRLYALLLLPWLAACSGAESNKDPLFEAKFQNEKRIGEAAVTKRQIRDAEFVVETVSRKMELLEISQIAQRKAASADTRYTAQNVIAQTTTLLTELKTLAQQKTLTLPTGLGETQARQVGELTALNGAAFDQKYVELTANVLDADEDATDDMTEDAYDADIRTMATRQLTTLKSLNQATDALHDKLNP</sequence>
<keyword evidence="1" id="KW-0732">Signal</keyword>
<name>W8ET54_9BACT</name>
<reference evidence="3 4" key="1">
    <citation type="submission" date="2014-01" db="EMBL/GenBank/DDBJ databases">
        <title>Complete genome sequence of ionizing-radiation resistance bacterium Hymenobacter swuensis DY53.</title>
        <authorList>
            <person name="Jung J.-H."/>
            <person name="Jeong S.-W."/>
            <person name="Joe M.-H."/>
            <person name="Cho y.-j."/>
            <person name="Kim M.-K."/>
            <person name="Lim S.-Y."/>
        </authorList>
    </citation>
    <scope>NUCLEOTIDE SEQUENCE [LARGE SCALE GENOMIC DNA]</scope>
    <source>
        <strain evidence="3 4">DY53</strain>
    </source>
</reference>
<dbReference type="eggNOG" id="COG3652">
    <property type="taxonomic scope" value="Bacteria"/>
</dbReference>
<dbReference type="OrthoDB" id="770843at2"/>
<accession>W8ET54</accession>
<dbReference type="STRING" id="1227739.Hsw_0133"/>
<dbReference type="InterPro" id="IPR025419">
    <property type="entry name" value="DUF4142"/>
</dbReference>
<feature type="chain" id="PRO_5004910918" description="DUF4142 domain-containing protein" evidence="1">
    <location>
        <begin position="18"/>
        <end position="192"/>
    </location>
</feature>
<dbReference type="EMBL" id="CP007145">
    <property type="protein sequence ID" value="AHJ95728.1"/>
    <property type="molecule type" value="Genomic_DNA"/>
</dbReference>
<organism evidence="3 4">
    <name type="scientific">Hymenobacter swuensis DY53</name>
    <dbReference type="NCBI Taxonomy" id="1227739"/>
    <lineage>
        <taxon>Bacteria</taxon>
        <taxon>Pseudomonadati</taxon>
        <taxon>Bacteroidota</taxon>
        <taxon>Cytophagia</taxon>
        <taxon>Cytophagales</taxon>
        <taxon>Hymenobacteraceae</taxon>
        <taxon>Hymenobacter</taxon>
    </lineage>
</organism>
<evidence type="ECO:0000256" key="1">
    <source>
        <dbReference type="SAM" id="SignalP"/>
    </source>
</evidence>
<dbReference type="HOGENOM" id="CLU_079636_5_1_10"/>
<dbReference type="PATRIC" id="fig|1227739.3.peg.406"/>
<dbReference type="Proteomes" id="UP000019423">
    <property type="component" value="Chromosome"/>
</dbReference>
<dbReference type="AlphaFoldDB" id="W8ET54"/>
<evidence type="ECO:0000313" key="4">
    <source>
        <dbReference type="Proteomes" id="UP000019423"/>
    </source>
</evidence>
<keyword evidence="4" id="KW-1185">Reference proteome</keyword>
<dbReference type="KEGG" id="hsw:Hsw_0133"/>
<gene>
    <name evidence="3" type="ORF">Hsw_0133</name>
</gene>
<dbReference type="InterPro" id="IPR012347">
    <property type="entry name" value="Ferritin-like"/>
</dbReference>
<dbReference type="Pfam" id="PF13628">
    <property type="entry name" value="DUF4142"/>
    <property type="match status" value="1"/>
</dbReference>
<evidence type="ECO:0000313" key="3">
    <source>
        <dbReference type="EMBL" id="AHJ95728.1"/>
    </source>
</evidence>
<proteinExistence type="predicted"/>
<dbReference type="PANTHER" id="PTHR38593">
    <property type="entry name" value="BLR2558 PROTEIN"/>
    <property type="match status" value="1"/>
</dbReference>
<dbReference type="Gene3D" id="1.20.1260.10">
    <property type="match status" value="1"/>
</dbReference>
<feature type="domain" description="DUF4142" evidence="2">
    <location>
        <begin position="52"/>
        <end position="184"/>
    </location>
</feature>
<dbReference type="RefSeq" id="WP_052346017.1">
    <property type="nucleotide sequence ID" value="NZ_CP007145.1"/>
</dbReference>
<protein>
    <recommendedName>
        <fullName evidence="2">DUF4142 domain-containing protein</fullName>
    </recommendedName>
</protein>
<feature type="signal peptide" evidence="1">
    <location>
        <begin position="1"/>
        <end position="17"/>
    </location>
</feature>
<dbReference type="PROSITE" id="PS51257">
    <property type="entry name" value="PROKAR_LIPOPROTEIN"/>
    <property type="match status" value="1"/>
</dbReference>
<dbReference type="PANTHER" id="PTHR38593:SF1">
    <property type="entry name" value="BLR2558 PROTEIN"/>
    <property type="match status" value="1"/>
</dbReference>